<dbReference type="InterPro" id="IPR004345">
    <property type="entry name" value="TB2_DP1_HVA22"/>
</dbReference>
<protein>
    <submittedName>
        <fullName evidence="3">Uncharacterized protein</fullName>
    </submittedName>
</protein>
<feature type="region of interest" description="Disordered" evidence="1">
    <location>
        <begin position="525"/>
        <end position="583"/>
    </location>
</feature>
<feature type="compositionally biased region" description="Polar residues" evidence="1">
    <location>
        <begin position="371"/>
        <end position="381"/>
    </location>
</feature>
<reference evidence="3" key="1">
    <citation type="submission" date="2013-07" db="EMBL/GenBank/DDBJ databases">
        <title>The Genome Sequence of Cryptococcus dejecticola CBS10117.</title>
        <authorList>
            <consortium name="The Broad Institute Genome Sequencing Platform"/>
            <person name="Cuomo C."/>
            <person name="Litvintseva A."/>
            <person name="Chen Y."/>
            <person name="Heitman J."/>
            <person name="Sun S."/>
            <person name="Springer D."/>
            <person name="Dromer F."/>
            <person name="Young S.K."/>
            <person name="Zeng Q."/>
            <person name="Gargeya S."/>
            <person name="Fitzgerald M."/>
            <person name="Abouelleil A."/>
            <person name="Alvarado L."/>
            <person name="Berlin A.M."/>
            <person name="Chapman S.B."/>
            <person name="Dewar J."/>
            <person name="Goldberg J."/>
            <person name="Griggs A."/>
            <person name="Gujja S."/>
            <person name="Hansen M."/>
            <person name="Howarth C."/>
            <person name="Imamovic A."/>
            <person name="Larimer J."/>
            <person name="McCowan C."/>
            <person name="Murphy C."/>
            <person name="Pearson M."/>
            <person name="Priest M."/>
            <person name="Roberts A."/>
            <person name="Saif S."/>
            <person name="Shea T."/>
            <person name="Sykes S."/>
            <person name="Wortman J."/>
            <person name="Nusbaum C."/>
            <person name="Birren B."/>
        </authorList>
    </citation>
    <scope>NUCLEOTIDE SEQUENCE [LARGE SCALE GENOMIC DNA]</scope>
    <source>
        <strain evidence="3">CBS 10117</strain>
    </source>
</reference>
<evidence type="ECO:0000256" key="2">
    <source>
        <dbReference type="SAM" id="Phobius"/>
    </source>
</evidence>
<dbReference type="Pfam" id="PF03134">
    <property type="entry name" value="TB2_DP1_HVA22"/>
    <property type="match status" value="1"/>
</dbReference>
<gene>
    <name evidence="3" type="ORF">I303_00327</name>
    <name evidence="4" type="ORF">I303_100326</name>
</gene>
<proteinExistence type="predicted"/>
<organism evidence="3">
    <name type="scientific">Kwoniella dejecticola CBS 10117</name>
    <dbReference type="NCBI Taxonomy" id="1296121"/>
    <lineage>
        <taxon>Eukaryota</taxon>
        <taxon>Fungi</taxon>
        <taxon>Dikarya</taxon>
        <taxon>Basidiomycota</taxon>
        <taxon>Agaricomycotina</taxon>
        <taxon>Tremellomycetes</taxon>
        <taxon>Tremellales</taxon>
        <taxon>Cryptococcaceae</taxon>
        <taxon>Kwoniella</taxon>
    </lineage>
</organism>
<keyword evidence="2" id="KW-0812">Transmembrane</keyword>
<dbReference type="AlphaFoldDB" id="A0A1A6AEL8"/>
<dbReference type="VEuPathDB" id="FungiDB:I303_00327"/>
<feature type="compositionally biased region" description="Basic and acidic residues" evidence="1">
    <location>
        <begin position="382"/>
        <end position="401"/>
    </location>
</feature>
<feature type="region of interest" description="Disordered" evidence="1">
    <location>
        <begin position="189"/>
        <end position="258"/>
    </location>
</feature>
<feature type="compositionally biased region" description="Low complexity" evidence="1">
    <location>
        <begin position="457"/>
        <end position="471"/>
    </location>
</feature>
<dbReference type="Proteomes" id="UP000078595">
    <property type="component" value="Chromosome 1"/>
</dbReference>
<feature type="compositionally biased region" description="Basic and acidic residues" evidence="1">
    <location>
        <begin position="552"/>
        <end position="569"/>
    </location>
</feature>
<keyword evidence="2" id="KW-0472">Membrane</keyword>
<feature type="region of interest" description="Disordered" evidence="1">
    <location>
        <begin position="286"/>
        <end position="413"/>
    </location>
</feature>
<dbReference type="OrthoDB" id="434647at2759"/>
<evidence type="ECO:0000313" key="4">
    <source>
        <dbReference type="EMBL" id="WWC57791.1"/>
    </source>
</evidence>
<name>A0A1A6AEL8_9TREE</name>
<feature type="transmembrane region" description="Helical" evidence="2">
    <location>
        <begin position="131"/>
        <end position="150"/>
    </location>
</feature>
<feature type="compositionally biased region" description="Pro residues" evidence="1">
    <location>
        <begin position="237"/>
        <end position="248"/>
    </location>
</feature>
<dbReference type="EMBL" id="KI894027">
    <property type="protein sequence ID" value="OBR88510.1"/>
    <property type="molecule type" value="Genomic_DNA"/>
</dbReference>
<dbReference type="KEGG" id="kdj:28964026"/>
<dbReference type="RefSeq" id="XP_018266352.1">
    <property type="nucleotide sequence ID" value="XM_018403698.1"/>
</dbReference>
<feature type="compositionally biased region" description="Polar residues" evidence="1">
    <location>
        <begin position="314"/>
        <end position="324"/>
    </location>
</feature>
<keyword evidence="2" id="KW-1133">Transmembrane helix</keyword>
<feature type="region of interest" description="Disordered" evidence="1">
    <location>
        <begin position="441"/>
        <end position="512"/>
    </location>
</feature>
<keyword evidence="5" id="KW-1185">Reference proteome</keyword>
<dbReference type="EMBL" id="CP144530">
    <property type="protein sequence ID" value="WWC57791.1"/>
    <property type="molecule type" value="Genomic_DNA"/>
</dbReference>
<feature type="compositionally biased region" description="Basic and acidic residues" evidence="1">
    <location>
        <begin position="360"/>
        <end position="370"/>
    </location>
</feature>
<sequence>MAASTSSLLPVLALGGAWYYLLSRGATTQTVWLLMNILDTFRALRHIRPNGRRIGINTRKKAMRDSLLCWSIFVAAQTISPILSTCLGWIPFYSPIKVIITIAFLALRVPASSHLFYHFLGPSIKPYETPIDLTVLLIESIGVLIFHYALQVPSSLLLRSASLVIRFAKSAIHEVSTLLRPSRIPLAEREETPTVDDDSIRASFLSPPPQIPGSILLRHPSPRPLTPRRSISFIDPPATPKILPPSPPSSSNSTSDGDDDIQLIAELRTPRAQRMISRDLLQVEEVREVRRSPRRSKPSQAIEPHAEGARINNGRGSSGMTTVTKEFKENHIGQSSIRKTKRAGVGPVLNIPDESESESESERESEHGNQHQDFFQTVQASTKEKDVRSDAAHRVLVDRQKSRSKPTKSTSAVTNRLITKTLATSSVVNSTTIKANPRAKTFIPTTQPSTSHPVPSRTANTKNKPNPNTRAVGRASTTENPTLVPLSRNSKPPKPKTPRKAKARILKASEGGVAHDKPLISVAARAQKTDRARSKVKSSKDAVSGQAQEVEVEVKRDDNRKTGEKRRTMGESGITTRKRVRKE</sequence>
<reference evidence="4" key="2">
    <citation type="submission" date="2013-07" db="EMBL/GenBank/DDBJ databases">
        <authorList>
            <consortium name="The Broad Institute Genome Sequencing Platform"/>
            <person name="Cuomo C."/>
            <person name="Litvintseva A."/>
            <person name="Chen Y."/>
            <person name="Heitman J."/>
            <person name="Sun S."/>
            <person name="Springer D."/>
            <person name="Dromer F."/>
            <person name="Young S.K."/>
            <person name="Zeng Q."/>
            <person name="Gargeya S."/>
            <person name="Fitzgerald M."/>
            <person name="Abouelleil A."/>
            <person name="Alvarado L."/>
            <person name="Berlin A.M."/>
            <person name="Chapman S.B."/>
            <person name="Dewar J."/>
            <person name="Goldberg J."/>
            <person name="Griggs A."/>
            <person name="Gujja S."/>
            <person name="Hansen M."/>
            <person name="Howarth C."/>
            <person name="Imamovic A."/>
            <person name="Larimer J."/>
            <person name="McCowan C."/>
            <person name="Murphy C."/>
            <person name="Pearson M."/>
            <person name="Priest M."/>
            <person name="Roberts A."/>
            <person name="Saif S."/>
            <person name="Shea T."/>
            <person name="Sykes S."/>
            <person name="Wortman J."/>
            <person name="Nusbaum C."/>
            <person name="Birren B."/>
        </authorList>
    </citation>
    <scope>NUCLEOTIDE SEQUENCE</scope>
    <source>
        <strain evidence="4">CBS 10117</strain>
    </source>
</reference>
<evidence type="ECO:0000313" key="5">
    <source>
        <dbReference type="Proteomes" id="UP000078595"/>
    </source>
</evidence>
<feature type="transmembrane region" description="Helical" evidence="2">
    <location>
        <begin position="98"/>
        <end position="119"/>
    </location>
</feature>
<dbReference type="GeneID" id="28964026"/>
<feature type="compositionally biased region" description="Polar residues" evidence="1">
    <location>
        <begin position="443"/>
        <end position="453"/>
    </location>
</feature>
<accession>A0A1A6AEL8</accession>
<evidence type="ECO:0000313" key="3">
    <source>
        <dbReference type="EMBL" id="OBR88510.1"/>
    </source>
</evidence>
<feature type="compositionally biased region" description="Basic residues" evidence="1">
    <location>
        <begin position="491"/>
        <end position="505"/>
    </location>
</feature>
<evidence type="ECO:0000256" key="1">
    <source>
        <dbReference type="SAM" id="MobiDB-lite"/>
    </source>
</evidence>
<reference evidence="4" key="3">
    <citation type="submission" date="2024-02" db="EMBL/GenBank/DDBJ databases">
        <title>Comparative genomics of Cryptococcus and Kwoniella reveals pathogenesis evolution and contrasting modes of karyotype evolution via chromosome fusion or intercentromeric recombination.</title>
        <authorList>
            <person name="Coelho M.A."/>
            <person name="David-Palma M."/>
            <person name="Shea T."/>
            <person name="Bowers K."/>
            <person name="McGinley-Smith S."/>
            <person name="Mohammad A.W."/>
            <person name="Gnirke A."/>
            <person name="Yurkov A.M."/>
            <person name="Nowrousian M."/>
            <person name="Sun S."/>
            <person name="Cuomo C.A."/>
            <person name="Heitman J."/>
        </authorList>
    </citation>
    <scope>NUCLEOTIDE SEQUENCE</scope>
    <source>
        <strain evidence="4">CBS 10117</strain>
    </source>
</reference>
<feature type="transmembrane region" description="Helical" evidence="2">
    <location>
        <begin position="67"/>
        <end position="92"/>
    </location>
</feature>